<dbReference type="RefSeq" id="WP_308215967.1">
    <property type="nucleotide sequence ID" value="NZ_JAGSOV010000019.1"/>
</dbReference>
<dbReference type="SUPFAM" id="SSF54106">
    <property type="entry name" value="LysM domain"/>
    <property type="match status" value="1"/>
</dbReference>
<name>A0ABT0ZWJ1_9PSEU</name>
<dbReference type="PROSITE" id="PS51318">
    <property type="entry name" value="TAT"/>
    <property type="match status" value="1"/>
</dbReference>
<dbReference type="InterPro" id="IPR010618">
    <property type="entry name" value="RPF"/>
</dbReference>
<dbReference type="InterPro" id="IPR023346">
    <property type="entry name" value="Lysozyme-like_dom_sf"/>
</dbReference>
<evidence type="ECO:0000313" key="5">
    <source>
        <dbReference type="EMBL" id="MCO1655076.1"/>
    </source>
</evidence>
<sequence>MRQEKHAMTHRPTTTTRRSLVRLAVVGAVAAGTTAALAGTATAAPASAWDKLAQCESGGNWSINTGNGYYGGLQFSPRTWRAFGGTGMPHQASKAEQIAVAERTLAAQGWGAWPSCSKKMGLRGLPAEPTKVRASAPAPAAPAPAAPVAKNGADYTVAAGDTLSKIASRENVPGGWQAIYQRNADVLSNPNVLRVGQQLDLR</sequence>
<dbReference type="CDD" id="cd13925">
    <property type="entry name" value="RPF"/>
    <property type="match status" value="1"/>
</dbReference>
<dbReference type="CDD" id="cd00118">
    <property type="entry name" value="LysM"/>
    <property type="match status" value="1"/>
</dbReference>
<evidence type="ECO:0000313" key="6">
    <source>
        <dbReference type="Proteomes" id="UP001165283"/>
    </source>
</evidence>
<evidence type="ECO:0000256" key="3">
    <source>
        <dbReference type="SAM" id="SignalP"/>
    </source>
</evidence>
<evidence type="ECO:0000256" key="2">
    <source>
        <dbReference type="ARBA" id="ARBA00022801"/>
    </source>
</evidence>
<feature type="domain" description="LysM" evidence="4">
    <location>
        <begin position="153"/>
        <end position="201"/>
    </location>
</feature>
<comment type="similarity">
    <text evidence="1">Belongs to the transglycosylase family. Rpf subfamily.</text>
</comment>
<dbReference type="Pfam" id="PF01476">
    <property type="entry name" value="LysM"/>
    <property type="match status" value="1"/>
</dbReference>
<dbReference type="Pfam" id="PF06737">
    <property type="entry name" value="Transglycosylas"/>
    <property type="match status" value="1"/>
</dbReference>
<proteinExistence type="inferred from homology"/>
<dbReference type="InterPro" id="IPR036779">
    <property type="entry name" value="LysM_dom_sf"/>
</dbReference>
<keyword evidence="3" id="KW-0732">Signal</keyword>
<keyword evidence="6" id="KW-1185">Reference proteome</keyword>
<protein>
    <submittedName>
        <fullName evidence="5">LysM peptidoglycan-binding domain-containing protein</fullName>
    </submittedName>
</protein>
<dbReference type="PANTHER" id="PTHR34700:SF4">
    <property type="entry name" value="PHAGE-LIKE ELEMENT PBSX PROTEIN XKDP"/>
    <property type="match status" value="1"/>
</dbReference>
<evidence type="ECO:0000259" key="4">
    <source>
        <dbReference type="PROSITE" id="PS51782"/>
    </source>
</evidence>
<evidence type="ECO:0000256" key="1">
    <source>
        <dbReference type="ARBA" id="ARBA00010830"/>
    </source>
</evidence>
<dbReference type="PANTHER" id="PTHR34700">
    <property type="entry name" value="POTASSIUM BINDING PROTEIN KBP"/>
    <property type="match status" value="1"/>
</dbReference>
<dbReference type="InterPro" id="IPR006311">
    <property type="entry name" value="TAT_signal"/>
</dbReference>
<feature type="chain" id="PRO_5045720317" evidence="3">
    <location>
        <begin position="39"/>
        <end position="202"/>
    </location>
</feature>
<dbReference type="Gene3D" id="3.10.350.10">
    <property type="entry name" value="LysM domain"/>
    <property type="match status" value="1"/>
</dbReference>
<dbReference type="EMBL" id="JAGSOV010000019">
    <property type="protein sequence ID" value="MCO1655076.1"/>
    <property type="molecule type" value="Genomic_DNA"/>
</dbReference>
<dbReference type="PROSITE" id="PS51782">
    <property type="entry name" value="LYSM"/>
    <property type="match status" value="1"/>
</dbReference>
<dbReference type="SMART" id="SM00257">
    <property type="entry name" value="LysM"/>
    <property type="match status" value="1"/>
</dbReference>
<reference evidence="5" key="1">
    <citation type="submission" date="2021-04" db="EMBL/GenBank/DDBJ databases">
        <title>Pseudonocardia sp. nov., isolated from sandy soil of mangrove forest.</title>
        <authorList>
            <person name="Zan Z."/>
            <person name="Huang R."/>
            <person name="Liu W."/>
        </authorList>
    </citation>
    <scope>NUCLEOTIDE SEQUENCE</scope>
    <source>
        <strain evidence="5">S2-4</strain>
    </source>
</reference>
<dbReference type="InterPro" id="IPR018392">
    <property type="entry name" value="LysM"/>
</dbReference>
<accession>A0ABT0ZWJ1</accession>
<dbReference type="InterPro" id="IPR052196">
    <property type="entry name" value="Bact_Kbp"/>
</dbReference>
<gene>
    <name evidence="5" type="ORF">KDL28_08400</name>
</gene>
<dbReference type="Proteomes" id="UP001165283">
    <property type="component" value="Unassembled WGS sequence"/>
</dbReference>
<dbReference type="SUPFAM" id="SSF53955">
    <property type="entry name" value="Lysozyme-like"/>
    <property type="match status" value="1"/>
</dbReference>
<feature type="signal peptide" evidence="3">
    <location>
        <begin position="1"/>
        <end position="38"/>
    </location>
</feature>
<dbReference type="Gene3D" id="1.10.530.10">
    <property type="match status" value="1"/>
</dbReference>
<comment type="caution">
    <text evidence="5">The sequence shown here is derived from an EMBL/GenBank/DDBJ whole genome shotgun (WGS) entry which is preliminary data.</text>
</comment>
<keyword evidence="2" id="KW-0378">Hydrolase</keyword>
<organism evidence="5 6">
    <name type="scientific">Pseudonocardia humida</name>
    <dbReference type="NCBI Taxonomy" id="2800819"/>
    <lineage>
        <taxon>Bacteria</taxon>
        <taxon>Bacillati</taxon>
        <taxon>Actinomycetota</taxon>
        <taxon>Actinomycetes</taxon>
        <taxon>Pseudonocardiales</taxon>
        <taxon>Pseudonocardiaceae</taxon>
        <taxon>Pseudonocardia</taxon>
    </lineage>
</organism>